<reference evidence="1 2" key="1">
    <citation type="submission" date="2009-01" db="EMBL/GenBank/DDBJ databases">
        <title>Complete sequence of Clostridium cellulolyticum H10.</title>
        <authorList>
            <consortium name="US DOE Joint Genome Institute"/>
            <person name="Lucas S."/>
            <person name="Copeland A."/>
            <person name="Lapidus A."/>
            <person name="Glavina del Rio T."/>
            <person name="Dalin E."/>
            <person name="Tice H."/>
            <person name="Bruce D."/>
            <person name="Goodwin L."/>
            <person name="Pitluck S."/>
            <person name="Chertkov O."/>
            <person name="Saunders E."/>
            <person name="Brettin T."/>
            <person name="Detter J.C."/>
            <person name="Han C."/>
            <person name="Larimer F."/>
            <person name="Land M."/>
            <person name="Hauser L."/>
            <person name="Kyrpides N."/>
            <person name="Ivanova N."/>
            <person name="Zhou J."/>
            <person name="Richardson P."/>
        </authorList>
    </citation>
    <scope>NUCLEOTIDE SEQUENCE [LARGE SCALE GENOMIC DNA]</scope>
    <source>
        <strain evidence="2">ATCC 35319 / DSM 5812 / JCM 6584 / H10</strain>
    </source>
</reference>
<dbReference type="STRING" id="394503.Ccel_3289"/>
<protein>
    <submittedName>
        <fullName evidence="1">Uncharacterized protein</fullName>
    </submittedName>
</protein>
<dbReference type="OrthoDB" id="1652136at2"/>
<organism evidence="1 2">
    <name type="scientific">Ruminiclostridium cellulolyticum (strain ATCC 35319 / DSM 5812 / JCM 6584 / H10)</name>
    <name type="common">Clostridium cellulolyticum</name>
    <dbReference type="NCBI Taxonomy" id="394503"/>
    <lineage>
        <taxon>Bacteria</taxon>
        <taxon>Bacillati</taxon>
        <taxon>Bacillota</taxon>
        <taxon>Clostridia</taxon>
        <taxon>Eubacteriales</taxon>
        <taxon>Oscillospiraceae</taxon>
        <taxon>Ruminiclostridium</taxon>
    </lineage>
</organism>
<evidence type="ECO:0000313" key="1">
    <source>
        <dbReference type="EMBL" id="ACL77578.1"/>
    </source>
</evidence>
<proteinExistence type="predicted"/>
<sequence>MSYVDVEYYKNTYGSTVIPDAELPRQLDKASDQIDSMTFNRIVGKGLDNLTSFQQERVKKAVCVHADFVYQYGPYLDMPVSGYSAGSISLSFKSVEAGGIKTSEDVTNLLKPTGLTDRRL</sequence>
<name>B8I122_RUMCH</name>
<dbReference type="AlphaFoldDB" id="B8I122"/>
<evidence type="ECO:0000313" key="2">
    <source>
        <dbReference type="Proteomes" id="UP000001349"/>
    </source>
</evidence>
<keyword evidence="2" id="KW-1185">Reference proteome</keyword>
<dbReference type="EMBL" id="CP001348">
    <property type="protein sequence ID" value="ACL77578.1"/>
    <property type="molecule type" value="Genomic_DNA"/>
</dbReference>
<gene>
    <name evidence="1" type="ordered locus">Ccel_3289</name>
</gene>
<dbReference type="KEGG" id="cce:Ccel_3289"/>
<dbReference type="HOGENOM" id="CLU_145308_2_0_9"/>
<dbReference type="Proteomes" id="UP000001349">
    <property type="component" value="Chromosome"/>
</dbReference>
<dbReference type="RefSeq" id="WP_015926634.1">
    <property type="nucleotide sequence ID" value="NC_011898.1"/>
</dbReference>
<dbReference type="eggNOG" id="ENOG5032QV3">
    <property type="taxonomic scope" value="Bacteria"/>
</dbReference>
<accession>B8I122</accession>